<dbReference type="AlphaFoldDB" id="A0ABD3VKP1"/>
<evidence type="ECO:0000256" key="1">
    <source>
        <dbReference type="ARBA" id="ARBA00004120"/>
    </source>
</evidence>
<feature type="region of interest" description="Disordered" evidence="8">
    <location>
        <begin position="535"/>
        <end position="575"/>
    </location>
</feature>
<feature type="compositionally biased region" description="Polar residues" evidence="8">
    <location>
        <begin position="714"/>
        <end position="729"/>
    </location>
</feature>
<keyword evidence="6" id="KW-0206">Cytoskeleton</keyword>
<reference evidence="11 12" key="1">
    <citation type="submission" date="2024-11" db="EMBL/GenBank/DDBJ databases">
        <title>Chromosome-level genome assembly of the freshwater bivalve Anodonta woodiana.</title>
        <authorList>
            <person name="Chen X."/>
        </authorList>
    </citation>
    <scope>NUCLEOTIDE SEQUENCE [LARGE SCALE GENOMIC DNA]</scope>
    <source>
        <strain evidence="11">MN2024</strain>
        <tissue evidence="11">Gills</tissue>
    </source>
</reference>
<keyword evidence="5" id="KW-0970">Cilium biogenesis/degradation</keyword>
<evidence type="ECO:0000313" key="12">
    <source>
        <dbReference type="Proteomes" id="UP001634394"/>
    </source>
</evidence>
<feature type="domain" description="LisH" evidence="9">
    <location>
        <begin position="413"/>
        <end position="532"/>
    </location>
</feature>
<dbReference type="Pfam" id="PF23138">
    <property type="entry name" value="CTLH_Armc9"/>
    <property type="match status" value="1"/>
</dbReference>
<dbReference type="GO" id="GO:0030030">
    <property type="term" value="P:cell projection organization"/>
    <property type="evidence" value="ECO:0007669"/>
    <property type="project" value="UniProtKB-KW"/>
</dbReference>
<feature type="compositionally biased region" description="Polar residues" evidence="8">
    <location>
        <begin position="644"/>
        <end position="664"/>
    </location>
</feature>
<evidence type="ECO:0000259" key="9">
    <source>
        <dbReference type="Pfam" id="PF21050"/>
    </source>
</evidence>
<organism evidence="11 12">
    <name type="scientific">Sinanodonta woodiana</name>
    <name type="common">Chinese pond mussel</name>
    <name type="synonym">Anodonta woodiana</name>
    <dbReference type="NCBI Taxonomy" id="1069815"/>
    <lineage>
        <taxon>Eukaryota</taxon>
        <taxon>Metazoa</taxon>
        <taxon>Spiralia</taxon>
        <taxon>Lophotrochozoa</taxon>
        <taxon>Mollusca</taxon>
        <taxon>Bivalvia</taxon>
        <taxon>Autobranchia</taxon>
        <taxon>Heteroconchia</taxon>
        <taxon>Palaeoheterodonta</taxon>
        <taxon>Unionida</taxon>
        <taxon>Unionoidea</taxon>
        <taxon>Unionidae</taxon>
        <taxon>Unioninae</taxon>
        <taxon>Sinanodonta</taxon>
    </lineage>
</organism>
<dbReference type="InterPro" id="IPR056327">
    <property type="entry name" value="ARMC9_CTLH-like_dom"/>
</dbReference>
<evidence type="ECO:0000256" key="4">
    <source>
        <dbReference type="ARBA" id="ARBA00022490"/>
    </source>
</evidence>
<gene>
    <name evidence="11" type="ORF">ACJMK2_008149</name>
</gene>
<name>A0ABD3VKP1_SINWO</name>
<evidence type="ECO:0000256" key="5">
    <source>
        <dbReference type="ARBA" id="ARBA00022794"/>
    </source>
</evidence>
<dbReference type="InterPro" id="IPR011989">
    <property type="entry name" value="ARM-like"/>
</dbReference>
<feature type="compositionally biased region" description="Low complexity" evidence="8">
    <location>
        <begin position="665"/>
        <end position="678"/>
    </location>
</feature>
<evidence type="ECO:0000313" key="11">
    <source>
        <dbReference type="EMBL" id="KAL3862161.1"/>
    </source>
</evidence>
<dbReference type="InterPro" id="IPR040369">
    <property type="entry name" value="ARMC9"/>
</dbReference>
<comment type="subcellular location">
    <subcellularLocation>
        <location evidence="1">Cytoplasm</location>
        <location evidence="1">Cytoskeleton</location>
        <location evidence="1">Cilium basal body</location>
    </subcellularLocation>
    <subcellularLocation>
        <location evidence="2">Cytoplasm</location>
        <location evidence="2">Cytoskeleton</location>
        <location evidence="2">Microtubule organizing center</location>
        <location evidence="2">Centrosome</location>
    </subcellularLocation>
</comment>
<dbReference type="SUPFAM" id="SSF48371">
    <property type="entry name" value="ARM repeat"/>
    <property type="match status" value="1"/>
</dbReference>
<comment type="caution">
    <text evidence="11">The sequence shown here is derived from an EMBL/GenBank/DDBJ whole genome shotgun (WGS) entry which is preliminary data.</text>
</comment>
<feature type="region of interest" description="Disordered" evidence="8">
    <location>
        <begin position="590"/>
        <end position="765"/>
    </location>
</feature>
<evidence type="ECO:0000256" key="2">
    <source>
        <dbReference type="ARBA" id="ARBA00004300"/>
    </source>
</evidence>
<protein>
    <recommendedName>
        <fullName evidence="3">LisH domain-containing protein ARMC9</fullName>
    </recommendedName>
</protein>
<evidence type="ECO:0000256" key="3">
    <source>
        <dbReference type="ARBA" id="ARBA00021146"/>
    </source>
</evidence>
<evidence type="ECO:0000259" key="10">
    <source>
        <dbReference type="Pfam" id="PF23138"/>
    </source>
</evidence>
<dbReference type="EMBL" id="JBJQND010000011">
    <property type="protein sequence ID" value="KAL3862161.1"/>
    <property type="molecule type" value="Genomic_DNA"/>
</dbReference>
<accession>A0ABD3VKP1</accession>
<evidence type="ECO:0000256" key="8">
    <source>
        <dbReference type="SAM" id="MobiDB-lite"/>
    </source>
</evidence>
<keyword evidence="7" id="KW-0966">Cell projection</keyword>
<keyword evidence="4" id="KW-0963">Cytoplasm</keyword>
<dbReference type="Gene3D" id="1.25.10.10">
    <property type="entry name" value="Leucine-rich Repeat Variant"/>
    <property type="match status" value="1"/>
</dbReference>
<evidence type="ECO:0000256" key="6">
    <source>
        <dbReference type="ARBA" id="ARBA00023212"/>
    </source>
</evidence>
<dbReference type="InterPro" id="IPR016024">
    <property type="entry name" value="ARM-type_fold"/>
</dbReference>
<sequence length="765" mass="85152">MSGSLSVVAFEGELNSIVRENEMMQLFHKGKRKVFFNMWEENLPITLRDGDSVAQKLEFYLNIYFAIYPIKFAKGQTEAEKNMAEFKQFLETRGATLSQTTEFLPFYALPFVPNAKSHPSYKELFTDSWVKDLEVRLEKFLTLALKSTPQPRLFDLYRGVSSDGKGQYVQVQQLQQQLMEAEKKTMSYIKRHNKVQADYHNLIGITADLVDALEQTVQGKTTTPEYLQQLCSRLFNSHLGTSVDLTRPGTAGDALRQSIAPHHHHQDQESDNLTPLDYSKVKHDLANADDRRKSLLLQALRLRLTQSSAPIRDATLAGYIQHDVLGCAQAGPHREAVLLLLTSTDPISKQSAARLFNAFASLCAGRTYLAQNQDLFKGLIDNLRSEDKDSITREMVLGALQKLSLRRNLQSAMIENGLIEWLVRVLEDNDSLSDYTLEYSVALLMNLCLRTTGKKRCVGSADQTLKVLSDLLGHENTEIRPYVNGALYSILAIPSIREEAKAMGMEEILRCFIKDDQPDMNRQIDFIIKQLNSTEAVDEYESDDEEEEEDEEDQDAMEMDLDKDESLRPEGNELSGERLLMTEYLAVPGASAKSRRKDVVSARFEPLQRPVTPSQRKAAEAGIPTINGNRPETASKDLVRPPTRSGSRPNTQDSIREPTSSRPESSQSAKGKSASKTAEANLSTPVTVEYSKAFGSRPKIPRTPDPKSQKRPTSRGSISSMPPQPQFSESGPRPSSAGKSGNGSVSPRKASAGSHGRGAGGDVKS</sequence>
<dbReference type="InterPro" id="IPR048959">
    <property type="entry name" value="ARMC9_ARM_dom"/>
</dbReference>
<dbReference type="Proteomes" id="UP001634394">
    <property type="component" value="Unassembled WGS sequence"/>
</dbReference>
<dbReference type="GO" id="GO:0005813">
    <property type="term" value="C:centrosome"/>
    <property type="evidence" value="ECO:0007669"/>
    <property type="project" value="UniProtKB-SubCell"/>
</dbReference>
<evidence type="ECO:0000256" key="7">
    <source>
        <dbReference type="ARBA" id="ARBA00023273"/>
    </source>
</evidence>
<feature type="compositionally biased region" description="Gly residues" evidence="8">
    <location>
        <begin position="755"/>
        <end position="765"/>
    </location>
</feature>
<dbReference type="Pfam" id="PF21050">
    <property type="entry name" value="ARMC9_ARM"/>
    <property type="match status" value="1"/>
</dbReference>
<keyword evidence="12" id="KW-1185">Reference proteome</keyword>
<dbReference type="PANTHER" id="PTHR14881:SF4">
    <property type="entry name" value="LISH DOMAIN-CONTAINING PROTEIN ARMC9"/>
    <property type="match status" value="1"/>
</dbReference>
<proteinExistence type="predicted"/>
<dbReference type="PANTHER" id="PTHR14881">
    <property type="entry name" value="LISH DOMAIN-CONTAINING PROTEIN ARMC9"/>
    <property type="match status" value="1"/>
</dbReference>
<feature type="compositionally biased region" description="Acidic residues" evidence="8">
    <location>
        <begin position="536"/>
        <end position="563"/>
    </location>
</feature>
<dbReference type="FunFam" id="1.25.10.10:FF:000124">
    <property type="entry name" value="lisH domain-containing protein ARMC9 isoform X1"/>
    <property type="match status" value="1"/>
</dbReference>
<feature type="domain" description="ARMC9 CTLH-like" evidence="10">
    <location>
        <begin position="19"/>
        <end position="146"/>
    </location>
</feature>